<reference evidence="2 3" key="1">
    <citation type="submission" date="2019-12" db="EMBL/GenBank/DDBJ databases">
        <title>Paenibacillus sp. nov., an endophytic bacterium isolated from the stem of Dendrobium.</title>
        <authorList>
            <person name="Zhao R."/>
        </authorList>
    </citation>
    <scope>NUCLEOTIDE SEQUENCE [LARGE SCALE GENOMIC DNA]</scope>
    <source>
        <strain evidence="2 3">HJL G12</strain>
    </source>
</reference>
<proteinExistence type="predicted"/>
<dbReference type="AlphaFoldDB" id="A0A7X3IL64"/>
<dbReference type="InterPro" id="IPR006827">
    <property type="entry name" value="Lant_deHydtase_N"/>
</dbReference>
<organism evidence="2 3">
    <name type="scientific">Paenibacillus dendrobii</name>
    <dbReference type="NCBI Taxonomy" id="2691084"/>
    <lineage>
        <taxon>Bacteria</taxon>
        <taxon>Bacillati</taxon>
        <taxon>Bacillota</taxon>
        <taxon>Bacilli</taxon>
        <taxon>Bacillales</taxon>
        <taxon>Paenibacillaceae</taxon>
        <taxon>Paenibacillus</taxon>
    </lineage>
</organism>
<comment type="caution">
    <text evidence="2">The sequence shown here is derived from an EMBL/GenBank/DDBJ whole genome shotgun (WGS) entry which is preliminary data.</text>
</comment>
<keyword evidence="3" id="KW-1185">Reference proteome</keyword>
<evidence type="ECO:0000313" key="3">
    <source>
        <dbReference type="Proteomes" id="UP000460318"/>
    </source>
</evidence>
<dbReference type="RefSeq" id="WP_160499260.1">
    <property type="nucleotide sequence ID" value="NZ_WUBI01000003.1"/>
</dbReference>
<feature type="domain" description="Lantibiotic dehydratase N-terminal" evidence="1">
    <location>
        <begin position="138"/>
        <end position="402"/>
    </location>
</feature>
<evidence type="ECO:0000313" key="2">
    <source>
        <dbReference type="EMBL" id="MWV45655.1"/>
    </source>
</evidence>
<dbReference type="EMBL" id="WUBI01000003">
    <property type="protein sequence ID" value="MWV45655.1"/>
    <property type="molecule type" value="Genomic_DNA"/>
</dbReference>
<name>A0A7X3IL64_9BACL</name>
<evidence type="ECO:0000259" key="1">
    <source>
        <dbReference type="Pfam" id="PF04738"/>
    </source>
</evidence>
<dbReference type="Proteomes" id="UP000460318">
    <property type="component" value="Unassembled WGS sequence"/>
</dbReference>
<sequence length="859" mass="99551">MKVSPLYIYRETHFPLERVARYMGDLAERYGSAKAQKAKSERRIGAVTEEMERQIGRIEEDGDRMEAIRFKRDFFNGRVSAVARYERIKHVFSPEVRQETEQIFESREAAQKGLAAIEAEFEACSEDDREWLQHVYREDSELRDAVMFMNSAIVPKLEKYLQTPVKQHDRSLRKLDYTLIKFLTRASMKTSPFANLTYSGMGNFNGPEQHGVKRLYPRINDSILLQVFDKLCLDPELIIRLEYRLNATCVELEGKYYITVLQNSKGERQLYKSRQGLVTLRSNEAFRTLFGKLSVQSALSYDDMRETFTSLGIDESKADDTLLHLIRNGVLERTDVLNEQAGELLGELIRKLERYGLEHPCLEVLKSLRHLTGQLTDNFDRNMVERLYEGLEELSAMCGTEAMPRRSMLYIDGIDETVTTRSFREQEHRLNRLSQYQQLMMCFDTVVKMQFAAGEFFRQHYGSAFVPANSQEASKVLRDMAEVIFSDMEMMKETYGFFNWKKAYMHPRIRQLHETAGQLASFLNHAPDEQEIVIPDDQLNKWLGQIREVLGERLLSHSFFVQEDGEHMVVNHMYKGFSIYFARFLKYLKDTGQAYPDYLSECFDRNRVADIRNTFGFNANIRKRTVQREIALPIQSMTESDQFLSWLDLGLRYNASTGSAEFFEQENGETIRPQFLGTLVLVAAPAILTTFDVLSSHGTSYFDLGELVIHERMKEAGMNQSDVIHVPRISLGDHELIVSRAKWLIPSRTLLELHKEKDRFGSWQRVLDFVEEHGIPLRFYARAFITDMKDMSEGGERKPQFINLSSPLLFQLFIQQAGKTEYLVIEEEFPVADPQQGCVREYTYEITCGEAYGDAAANH</sequence>
<protein>
    <recommendedName>
        <fullName evidence="1">Lantibiotic dehydratase N-terminal domain-containing protein</fullName>
    </recommendedName>
</protein>
<dbReference type="Pfam" id="PF04738">
    <property type="entry name" value="Lant_dehydr_N"/>
    <property type="match status" value="1"/>
</dbReference>
<accession>A0A7X3IL64</accession>
<gene>
    <name evidence="2" type="ORF">GRF59_18745</name>
</gene>